<reference evidence="1 2" key="1">
    <citation type="submission" date="2015-01" db="EMBL/GenBank/DDBJ databases">
        <title>Evolution of Trichinella species and genotypes.</title>
        <authorList>
            <person name="Korhonen P.K."/>
            <person name="Edoardo P."/>
            <person name="Giuseppe L.R."/>
            <person name="Gasser R.B."/>
        </authorList>
    </citation>
    <scope>NUCLEOTIDE SEQUENCE [LARGE SCALE GENOMIC DNA]</scope>
    <source>
        <strain evidence="1">ISS141</strain>
    </source>
</reference>
<evidence type="ECO:0000313" key="2">
    <source>
        <dbReference type="Proteomes" id="UP000054815"/>
    </source>
</evidence>
<comment type="caution">
    <text evidence="1">The sequence shown here is derived from an EMBL/GenBank/DDBJ whole genome shotgun (WGS) entry which is preliminary data.</text>
</comment>
<sequence length="51" mass="6119">MSKAEASSLPKKLDLGKRRLIKLLEESSSVKRYSRRLWTMTRRIQKWKNLT</sequence>
<organism evidence="1 2">
    <name type="scientific">Trichinella pseudospiralis</name>
    <name type="common">Parasitic roundworm</name>
    <dbReference type="NCBI Taxonomy" id="6337"/>
    <lineage>
        <taxon>Eukaryota</taxon>
        <taxon>Metazoa</taxon>
        <taxon>Ecdysozoa</taxon>
        <taxon>Nematoda</taxon>
        <taxon>Enoplea</taxon>
        <taxon>Dorylaimia</taxon>
        <taxon>Trichinellida</taxon>
        <taxon>Trichinellidae</taxon>
        <taxon>Trichinella</taxon>
    </lineage>
</organism>
<dbReference type="Proteomes" id="UP000054815">
    <property type="component" value="Unassembled WGS sequence"/>
</dbReference>
<dbReference type="AlphaFoldDB" id="A0A0V0XZM9"/>
<name>A0A0V0XZM9_TRIPS</name>
<accession>A0A0V0XZM9</accession>
<protein>
    <submittedName>
        <fullName evidence="1">Uncharacterized protein</fullName>
    </submittedName>
</protein>
<evidence type="ECO:0000313" key="1">
    <source>
        <dbReference type="EMBL" id="KRX93526.1"/>
    </source>
</evidence>
<dbReference type="EMBL" id="JYDU01000087">
    <property type="protein sequence ID" value="KRX93526.1"/>
    <property type="molecule type" value="Genomic_DNA"/>
</dbReference>
<gene>
    <name evidence="1" type="ORF">T4E_86</name>
</gene>
<proteinExistence type="predicted"/>